<dbReference type="InterPro" id="IPR045834">
    <property type="entry name" value="Csd3_N2"/>
</dbReference>
<evidence type="ECO:0000259" key="10">
    <source>
        <dbReference type="Pfam" id="PF19425"/>
    </source>
</evidence>
<gene>
    <name evidence="11" type="ORF">ACFP85_13600</name>
</gene>
<dbReference type="Gene3D" id="3.10.450.350">
    <property type="match status" value="2"/>
</dbReference>
<keyword evidence="3" id="KW-0645">Protease</keyword>
<dbReference type="CDD" id="cd12797">
    <property type="entry name" value="M23_peptidase"/>
    <property type="match status" value="1"/>
</dbReference>
<dbReference type="CDD" id="cd00118">
    <property type="entry name" value="LysM"/>
    <property type="match status" value="1"/>
</dbReference>
<evidence type="ECO:0000256" key="1">
    <source>
        <dbReference type="ARBA" id="ARBA00001947"/>
    </source>
</evidence>
<dbReference type="Pfam" id="PF01551">
    <property type="entry name" value="Peptidase_M23"/>
    <property type="match status" value="1"/>
</dbReference>
<keyword evidence="12" id="KW-1185">Reference proteome</keyword>
<evidence type="ECO:0000256" key="3">
    <source>
        <dbReference type="ARBA" id="ARBA00022670"/>
    </source>
</evidence>
<dbReference type="InterPro" id="IPR007340">
    <property type="entry name" value="LysM_Opacity-associatedA"/>
</dbReference>
<dbReference type="PANTHER" id="PTHR21666:SF288">
    <property type="entry name" value="CELL DIVISION PROTEIN YTFB"/>
    <property type="match status" value="1"/>
</dbReference>
<evidence type="ECO:0000256" key="7">
    <source>
        <dbReference type="ARBA" id="ARBA00023049"/>
    </source>
</evidence>
<comment type="cofactor">
    <cofactor evidence="1">
        <name>Zn(2+)</name>
        <dbReference type="ChEBI" id="CHEBI:29105"/>
    </cofactor>
</comment>
<evidence type="ECO:0000259" key="8">
    <source>
        <dbReference type="Pfam" id="PF01551"/>
    </source>
</evidence>
<evidence type="ECO:0000259" key="9">
    <source>
        <dbReference type="Pfam" id="PF04225"/>
    </source>
</evidence>
<dbReference type="Pfam" id="PF04225">
    <property type="entry name" value="LysM_OapA"/>
    <property type="match status" value="1"/>
</dbReference>
<feature type="domain" description="Csd3-like second N-terminal" evidence="10">
    <location>
        <begin position="171"/>
        <end position="285"/>
    </location>
</feature>
<feature type="domain" description="M23ase beta-sheet core" evidence="8">
    <location>
        <begin position="297"/>
        <end position="392"/>
    </location>
</feature>
<dbReference type="InterPro" id="IPR018392">
    <property type="entry name" value="LysM"/>
</dbReference>
<comment type="subcellular location">
    <subcellularLocation>
        <location evidence="2">Cell envelope</location>
    </subcellularLocation>
</comment>
<reference evidence="12" key="1">
    <citation type="journal article" date="2019" name="Int. J. Syst. Evol. Microbiol.">
        <title>The Global Catalogue of Microorganisms (GCM) 10K type strain sequencing project: providing services to taxonomists for standard genome sequencing and annotation.</title>
        <authorList>
            <consortium name="The Broad Institute Genomics Platform"/>
            <consortium name="The Broad Institute Genome Sequencing Center for Infectious Disease"/>
            <person name="Wu L."/>
            <person name="Ma J."/>
        </authorList>
    </citation>
    <scope>NUCLEOTIDE SEQUENCE [LARGE SCALE GENOMIC DNA]</scope>
    <source>
        <strain evidence="12">CGMCC 1.16031</strain>
    </source>
</reference>
<dbReference type="SUPFAM" id="SSF51261">
    <property type="entry name" value="Duplicated hybrid motif"/>
    <property type="match status" value="1"/>
</dbReference>
<sequence>MLKRLYTPLPKAHKISLLSVIATLGLVTLLPSSSVEASRHEHISDLAIGTLYPLEIDFSRLPSESLELEQLEPQWQTVTVKRGDNLAKIFDRFGLTPQDVYAVTQSGKQAEKLLRMMPGDEVALQINEQGQFAGLQYAYSPLETLQIIPDEQGQFKTNIDQRDVETRIEFASGEIDSSFWHAASKAGLNDNQIMSLASIFGWDIDFALEIRRGDSFSVMYETHYIDGEFSGYGDILAAEFSNQGETFTAIRYEDGNYYTAEGRSMRKSFLRAPVNFRYISSNFNPNRFHPVQKRVKPHNGVDYAADLGTPVMSAGDGKVIKAGYDRYNGNFVFIQHGERYTTKYLHFNKRPKVRTGETVKQGQVIGYVGKTGLAAGVHLHYEFLVDGVHRNPRTVQLPKANPIAKAERAKFEQLAQDYLQQLNNSKRIMLAMN</sequence>
<name>A0ABW1XPQ7_9ALTE</name>
<accession>A0ABW1XPQ7</accession>
<dbReference type="InterPro" id="IPR011055">
    <property type="entry name" value="Dup_hybrid_motif"/>
</dbReference>
<evidence type="ECO:0000256" key="4">
    <source>
        <dbReference type="ARBA" id="ARBA00022723"/>
    </source>
</evidence>
<keyword evidence="4" id="KW-0479">Metal-binding</keyword>
<organism evidence="11 12">
    <name type="scientific">Pseudobowmanella zhangzhouensis</name>
    <dbReference type="NCBI Taxonomy" id="1537679"/>
    <lineage>
        <taxon>Bacteria</taxon>
        <taxon>Pseudomonadati</taxon>
        <taxon>Pseudomonadota</taxon>
        <taxon>Gammaproteobacteria</taxon>
        <taxon>Alteromonadales</taxon>
        <taxon>Alteromonadaceae</taxon>
    </lineage>
</organism>
<evidence type="ECO:0000256" key="6">
    <source>
        <dbReference type="ARBA" id="ARBA00022833"/>
    </source>
</evidence>
<feature type="domain" description="Opacity-associated protein A LysM-like" evidence="9">
    <location>
        <begin position="74"/>
        <end position="137"/>
    </location>
</feature>
<evidence type="ECO:0000313" key="12">
    <source>
        <dbReference type="Proteomes" id="UP001596364"/>
    </source>
</evidence>
<proteinExistence type="predicted"/>
<dbReference type="EMBL" id="JBHSUS010000001">
    <property type="protein sequence ID" value="MFC6441182.1"/>
    <property type="molecule type" value="Genomic_DNA"/>
</dbReference>
<dbReference type="PANTHER" id="PTHR21666">
    <property type="entry name" value="PEPTIDASE-RELATED"/>
    <property type="match status" value="1"/>
</dbReference>
<dbReference type="Pfam" id="PF19425">
    <property type="entry name" value="Csd3_N2"/>
    <property type="match status" value="1"/>
</dbReference>
<dbReference type="Gene3D" id="2.70.70.10">
    <property type="entry name" value="Glucose Permease (Domain IIA)"/>
    <property type="match status" value="1"/>
</dbReference>
<keyword evidence="5" id="KW-0378">Hydrolase</keyword>
<evidence type="ECO:0000256" key="5">
    <source>
        <dbReference type="ARBA" id="ARBA00022801"/>
    </source>
</evidence>
<dbReference type="Proteomes" id="UP001596364">
    <property type="component" value="Unassembled WGS sequence"/>
</dbReference>
<comment type="caution">
    <text evidence="11">The sequence shown here is derived from an EMBL/GenBank/DDBJ whole genome shotgun (WGS) entry which is preliminary data.</text>
</comment>
<dbReference type="InterPro" id="IPR050570">
    <property type="entry name" value="Cell_wall_metabolism_enzyme"/>
</dbReference>
<protein>
    <submittedName>
        <fullName evidence="11">Peptidoglycan DD-metalloendopeptidase family protein</fullName>
    </submittedName>
</protein>
<evidence type="ECO:0000256" key="2">
    <source>
        <dbReference type="ARBA" id="ARBA00004196"/>
    </source>
</evidence>
<evidence type="ECO:0000313" key="11">
    <source>
        <dbReference type="EMBL" id="MFC6441182.1"/>
    </source>
</evidence>
<dbReference type="RefSeq" id="WP_131258483.1">
    <property type="nucleotide sequence ID" value="NZ_JBHSUS010000001.1"/>
</dbReference>
<keyword evidence="6" id="KW-0862">Zinc</keyword>
<keyword evidence="7" id="KW-0482">Metalloprotease</keyword>
<dbReference type="InterPro" id="IPR016047">
    <property type="entry name" value="M23ase_b-sheet_dom"/>
</dbReference>